<dbReference type="AlphaFoldDB" id="A0A182S4R1"/>
<keyword evidence="7 10" id="KW-0472">Membrane</keyword>
<dbReference type="GO" id="GO:0004984">
    <property type="term" value="F:olfactory receptor activity"/>
    <property type="evidence" value="ECO:0007669"/>
    <property type="project" value="InterPro"/>
</dbReference>
<evidence type="ECO:0000256" key="7">
    <source>
        <dbReference type="ARBA" id="ARBA00023136"/>
    </source>
</evidence>
<feature type="transmembrane region" description="Helical" evidence="10">
    <location>
        <begin position="128"/>
        <end position="152"/>
    </location>
</feature>
<keyword evidence="5" id="KW-0552">Olfaction</keyword>
<dbReference type="GO" id="GO:0005886">
    <property type="term" value="C:plasma membrane"/>
    <property type="evidence" value="ECO:0007669"/>
    <property type="project" value="UniProtKB-SubCell"/>
</dbReference>
<accession>A0A182S4R1</accession>
<evidence type="ECO:0000256" key="10">
    <source>
        <dbReference type="SAM" id="Phobius"/>
    </source>
</evidence>
<evidence type="ECO:0000313" key="11">
    <source>
        <dbReference type="EnsemblMetazoa" id="AFUN015782-PA"/>
    </source>
</evidence>
<reference evidence="11" key="1">
    <citation type="submission" date="2020-05" db="UniProtKB">
        <authorList>
            <consortium name="EnsemblMetazoa"/>
        </authorList>
    </citation>
    <scope>IDENTIFICATION</scope>
    <source>
        <strain evidence="11">FUMOZ</strain>
    </source>
</reference>
<evidence type="ECO:0000256" key="3">
    <source>
        <dbReference type="ARBA" id="ARBA00022606"/>
    </source>
</evidence>
<dbReference type="STRING" id="62324.A0A182S4R1"/>
<keyword evidence="3" id="KW-0716">Sensory transduction</keyword>
<evidence type="ECO:0000256" key="5">
    <source>
        <dbReference type="ARBA" id="ARBA00022725"/>
    </source>
</evidence>
<protein>
    <submittedName>
        <fullName evidence="11">Uncharacterized protein</fullName>
    </submittedName>
</protein>
<evidence type="ECO:0000256" key="8">
    <source>
        <dbReference type="ARBA" id="ARBA00023170"/>
    </source>
</evidence>
<dbReference type="EnsemblMetazoa" id="AFUN015782-RA">
    <property type="protein sequence ID" value="AFUN015782-PA"/>
    <property type="gene ID" value="AFUN015782"/>
</dbReference>
<dbReference type="GO" id="GO:0007165">
    <property type="term" value="P:signal transduction"/>
    <property type="evidence" value="ECO:0007669"/>
    <property type="project" value="UniProtKB-KW"/>
</dbReference>
<dbReference type="VEuPathDB" id="VectorBase:AFUN2_012970"/>
<evidence type="ECO:0000256" key="9">
    <source>
        <dbReference type="ARBA" id="ARBA00023224"/>
    </source>
</evidence>
<feature type="transmembrane region" description="Helical" evidence="10">
    <location>
        <begin position="195"/>
        <end position="212"/>
    </location>
</feature>
<proteinExistence type="predicted"/>
<dbReference type="InterPro" id="IPR004117">
    <property type="entry name" value="7tm6_olfct_rcpt"/>
</dbReference>
<dbReference type="PANTHER" id="PTHR21137:SF35">
    <property type="entry name" value="ODORANT RECEPTOR 19A-RELATED"/>
    <property type="match status" value="1"/>
</dbReference>
<keyword evidence="4 10" id="KW-0812">Transmembrane</keyword>
<feature type="transmembrane region" description="Helical" evidence="10">
    <location>
        <begin position="32"/>
        <end position="51"/>
    </location>
</feature>
<keyword evidence="8" id="KW-0675">Receptor</keyword>
<evidence type="ECO:0000256" key="4">
    <source>
        <dbReference type="ARBA" id="ARBA00022692"/>
    </source>
</evidence>
<feature type="transmembrane region" description="Helical" evidence="10">
    <location>
        <begin position="57"/>
        <end position="82"/>
    </location>
</feature>
<feature type="transmembrane region" description="Helical" evidence="10">
    <location>
        <begin position="307"/>
        <end position="329"/>
    </location>
</feature>
<keyword evidence="9" id="KW-0807">Transducer</keyword>
<dbReference type="PANTHER" id="PTHR21137">
    <property type="entry name" value="ODORANT RECEPTOR"/>
    <property type="match status" value="1"/>
</dbReference>
<organism evidence="11">
    <name type="scientific">Anopheles funestus</name>
    <name type="common">African malaria mosquito</name>
    <dbReference type="NCBI Taxonomy" id="62324"/>
    <lineage>
        <taxon>Eukaryota</taxon>
        <taxon>Metazoa</taxon>
        <taxon>Ecdysozoa</taxon>
        <taxon>Arthropoda</taxon>
        <taxon>Hexapoda</taxon>
        <taxon>Insecta</taxon>
        <taxon>Pterygota</taxon>
        <taxon>Neoptera</taxon>
        <taxon>Endopterygota</taxon>
        <taxon>Diptera</taxon>
        <taxon>Nematocera</taxon>
        <taxon>Culicoidea</taxon>
        <taxon>Culicidae</taxon>
        <taxon>Anophelinae</taxon>
        <taxon>Anopheles</taxon>
    </lineage>
</organism>
<dbReference type="Pfam" id="PF02949">
    <property type="entry name" value="7tm_6"/>
    <property type="match status" value="1"/>
</dbReference>
<keyword evidence="6 10" id="KW-1133">Transmembrane helix</keyword>
<dbReference type="VEuPathDB" id="VectorBase:AFUN015782"/>
<sequence>MLFMALQDDRAVLPLILYLQKRVSLWSDSKRLYFPIVFVAFCITVAVPKLVTAYSDLETFICSMAELIFVGNAMCGTMLLWIEYVPFKQFIKKTTSLTKYLYRDYQLATVREYIFQFNRLIHRYTNKYCFFIAILIVFYCVAPVVTSIGVYIQSLGTTNNGHEASVNASEVLLPSVEFTLHMEQEFYGLQQRTNILHYIVFTSVILPMMFATSCSVHTKLLTICCSVRYCETLLHVLTMKVNNLHRVPKKAAHEELRDIIHVHQRTLDCIALLVTALRPVLLLQLVFCIFIWCLMMLYFTIAEEKDVKFVNIAILFFVLTIETFGQCYVGTRLSNQAEELTKSVYACGWQGMDHVIQQGVRMILHRTQWRVGIQAGKFCFVDMESFQKMANMSYSFFIVLKDAF</sequence>
<evidence type="ECO:0000256" key="2">
    <source>
        <dbReference type="ARBA" id="ARBA00022475"/>
    </source>
</evidence>
<dbReference type="GO" id="GO:0005549">
    <property type="term" value="F:odorant binding"/>
    <property type="evidence" value="ECO:0007669"/>
    <property type="project" value="InterPro"/>
</dbReference>
<feature type="transmembrane region" description="Helical" evidence="10">
    <location>
        <begin position="280"/>
        <end position="301"/>
    </location>
</feature>
<comment type="subcellular location">
    <subcellularLocation>
        <location evidence="1">Cell membrane</location>
        <topology evidence="1">Multi-pass membrane protein</topology>
    </subcellularLocation>
</comment>
<name>A0A182S4R1_ANOFN</name>
<evidence type="ECO:0000256" key="1">
    <source>
        <dbReference type="ARBA" id="ARBA00004651"/>
    </source>
</evidence>
<keyword evidence="2" id="KW-1003">Cell membrane</keyword>
<evidence type="ECO:0000256" key="6">
    <source>
        <dbReference type="ARBA" id="ARBA00022989"/>
    </source>
</evidence>